<reference evidence="6 7" key="1">
    <citation type="journal article" date="2012" name="Stand. Genomic Sci.">
        <title>Complete genome sequence of Terriglobus saanensis type strain SP1PR4(T), an Acidobacteria from tundra soil.</title>
        <authorList>
            <person name="Rawat S.R."/>
            <person name="Mannisto M.K."/>
            <person name="Starovoytov V."/>
            <person name="Goodwin L."/>
            <person name="Nolan M."/>
            <person name="Hauser L."/>
            <person name="Land M."/>
            <person name="Davenport K.W."/>
            <person name="Woyke T."/>
            <person name="Haggblom M.M."/>
        </authorList>
    </citation>
    <scope>NUCLEOTIDE SEQUENCE</scope>
    <source>
        <strain evidence="7">ATCC BAA-1853 / DSM 23119 / SP1PR4</strain>
    </source>
</reference>
<dbReference type="GO" id="GO:0003700">
    <property type="term" value="F:DNA-binding transcription factor activity"/>
    <property type="evidence" value="ECO:0007669"/>
    <property type="project" value="InterPro"/>
</dbReference>
<feature type="region of interest" description="Disordered" evidence="4">
    <location>
        <begin position="1"/>
        <end position="23"/>
    </location>
</feature>
<proteinExistence type="predicted"/>
<dbReference type="SMART" id="SM00345">
    <property type="entry name" value="HTH_GNTR"/>
    <property type="match status" value="1"/>
</dbReference>
<dbReference type="Gene3D" id="1.20.120.530">
    <property type="entry name" value="GntR ligand-binding domain-like"/>
    <property type="match status" value="1"/>
</dbReference>
<name>E8V1S5_TERSS</name>
<dbReference type="Pfam" id="PF00392">
    <property type="entry name" value="GntR"/>
    <property type="match status" value="1"/>
</dbReference>
<dbReference type="InterPro" id="IPR011711">
    <property type="entry name" value="GntR_C"/>
</dbReference>
<keyword evidence="1" id="KW-0805">Transcription regulation</keyword>
<dbReference type="InterPro" id="IPR000524">
    <property type="entry name" value="Tscrpt_reg_HTH_GntR"/>
</dbReference>
<dbReference type="eggNOG" id="COG2186">
    <property type="taxonomic scope" value="Bacteria"/>
</dbReference>
<sequence length="251" mass="28011">MRKQNAPDTTLQEKTALKTRPVQKNSISDEIVQQIMKQISSGSLRPGQRLPSERELCKQFNAGRSSLREALRCLSIMGVLTARVGEGTSVATDGSKFLNTIMKWRVITERYDVRDLMEVRLAMEGLSAASAAERATDAELAAISEFVVRMHDAVGDAKRFSSLDLEFHLAISRASKNLAMVDMLTMIRSQLPRVVSTVLKLPDARPLSLKEHETIIKALLKRDPEGARKAMQVHLSSAIKRYDSTQPKVMY</sequence>
<dbReference type="EMBL" id="CP002467">
    <property type="protein sequence ID" value="ADV82356.1"/>
    <property type="molecule type" value="Genomic_DNA"/>
</dbReference>
<dbReference type="PANTHER" id="PTHR43537:SF5">
    <property type="entry name" value="UXU OPERON TRANSCRIPTIONAL REGULATOR"/>
    <property type="match status" value="1"/>
</dbReference>
<evidence type="ECO:0000256" key="3">
    <source>
        <dbReference type="ARBA" id="ARBA00023163"/>
    </source>
</evidence>
<dbReference type="AlphaFoldDB" id="E8V1S5"/>
<evidence type="ECO:0000313" key="6">
    <source>
        <dbReference type="EMBL" id="ADV82356.1"/>
    </source>
</evidence>
<dbReference type="Pfam" id="PF07729">
    <property type="entry name" value="FCD"/>
    <property type="match status" value="1"/>
</dbReference>
<accession>E8V1S5</accession>
<evidence type="ECO:0000256" key="2">
    <source>
        <dbReference type="ARBA" id="ARBA00023125"/>
    </source>
</evidence>
<dbReference type="RefSeq" id="WP_013568089.1">
    <property type="nucleotide sequence ID" value="NC_014963.1"/>
</dbReference>
<dbReference type="OrthoDB" id="9799482at2"/>
<evidence type="ECO:0000313" key="7">
    <source>
        <dbReference type="Proteomes" id="UP000006844"/>
    </source>
</evidence>
<dbReference type="Proteomes" id="UP000006844">
    <property type="component" value="Chromosome"/>
</dbReference>
<feature type="domain" description="HTH gntR-type" evidence="5">
    <location>
        <begin position="25"/>
        <end position="93"/>
    </location>
</feature>
<dbReference type="PRINTS" id="PR00035">
    <property type="entry name" value="HTHGNTR"/>
</dbReference>
<gene>
    <name evidence="6" type="ordered locus">AciPR4_1534</name>
</gene>
<dbReference type="InterPro" id="IPR008920">
    <property type="entry name" value="TF_FadR/GntR_C"/>
</dbReference>
<evidence type="ECO:0000256" key="1">
    <source>
        <dbReference type="ARBA" id="ARBA00023015"/>
    </source>
</evidence>
<dbReference type="InterPro" id="IPR036390">
    <property type="entry name" value="WH_DNA-bd_sf"/>
</dbReference>
<evidence type="ECO:0000259" key="5">
    <source>
        <dbReference type="PROSITE" id="PS50949"/>
    </source>
</evidence>
<dbReference type="PROSITE" id="PS50949">
    <property type="entry name" value="HTH_GNTR"/>
    <property type="match status" value="1"/>
</dbReference>
<dbReference type="SUPFAM" id="SSF46785">
    <property type="entry name" value="Winged helix' DNA-binding domain"/>
    <property type="match status" value="1"/>
</dbReference>
<dbReference type="SUPFAM" id="SSF48008">
    <property type="entry name" value="GntR ligand-binding domain-like"/>
    <property type="match status" value="1"/>
</dbReference>
<dbReference type="SMART" id="SM00895">
    <property type="entry name" value="FCD"/>
    <property type="match status" value="1"/>
</dbReference>
<keyword evidence="3" id="KW-0804">Transcription</keyword>
<dbReference type="Gene3D" id="1.10.10.10">
    <property type="entry name" value="Winged helix-like DNA-binding domain superfamily/Winged helix DNA-binding domain"/>
    <property type="match status" value="1"/>
</dbReference>
<dbReference type="CDD" id="cd07377">
    <property type="entry name" value="WHTH_GntR"/>
    <property type="match status" value="1"/>
</dbReference>
<dbReference type="PANTHER" id="PTHR43537">
    <property type="entry name" value="TRANSCRIPTIONAL REGULATOR, GNTR FAMILY"/>
    <property type="match status" value="1"/>
</dbReference>
<keyword evidence="2" id="KW-0238">DNA-binding</keyword>
<dbReference type="InterPro" id="IPR036388">
    <property type="entry name" value="WH-like_DNA-bd_sf"/>
</dbReference>
<keyword evidence="7" id="KW-1185">Reference proteome</keyword>
<protein>
    <submittedName>
        <fullName evidence="6">GntR domain protein</fullName>
    </submittedName>
</protein>
<feature type="compositionally biased region" description="Polar residues" evidence="4">
    <location>
        <begin position="1"/>
        <end position="13"/>
    </location>
</feature>
<organism evidence="6 7">
    <name type="scientific">Terriglobus saanensis (strain ATCC BAA-1853 / DSM 23119 / SP1PR4)</name>
    <dbReference type="NCBI Taxonomy" id="401053"/>
    <lineage>
        <taxon>Bacteria</taxon>
        <taxon>Pseudomonadati</taxon>
        <taxon>Acidobacteriota</taxon>
        <taxon>Terriglobia</taxon>
        <taxon>Terriglobales</taxon>
        <taxon>Acidobacteriaceae</taxon>
        <taxon>Terriglobus</taxon>
    </lineage>
</organism>
<dbReference type="STRING" id="401053.AciPR4_1534"/>
<dbReference type="KEGG" id="tsa:AciPR4_1534"/>
<evidence type="ECO:0000256" key="4">
    <source>
        <dbReference type="SAM" id="MobiDB-lite"/>
    </source>
</evidence>
<dbReference type="GO" id="GO:0003677">
    <property type="term" value="F:DNA binding"/>
    <property type="evidence" value="ECO:0007669"/>
    <property type="project" value="UniProtKB-KW"/>
</dbReference>
<dbReference type="HOGENOM" id="CLU_017584_9_5_0"/>